<dbReference type="InterPro" id="IPR003578">
    <property type="entry name" value="Small_GTPase_Rho"/>
</dbReference>
<dbReference type="PROSITE" id="PS51419">
    <property type="entry name" value="RAB"/>
    <property type="match status" value="1"/>
</dbReference>
<dbReference type="InterPro" id="IPR005225">
    <property type="entry name" value="Small_GTP-bd"/>
</dbReference>
<accession>A0A8W8HY87</accession>
<dbReference type="PANTHER" id="PTHR24072">
    <property type="entry name" value="RHO FAMILY GTPASE"/>
    <property type="match status" value="1"/>
</dbReference>
<dbReference type="SMART" id="SM00175">
    <property type="entry name" value="RAB"/>
    <property type="match status" value="1"/>
</dbReference>
<protein>
    <submittedName>
        <fullName evidence="3">Uncharacterized protein</fullName>
    </submittedName>
</protein>
<keyword evidence="4" id="KW-1185">Reference proteome</keyword>
<dbReference type="PRINTS" id="PR00449">
    <property type="entry name" value="RASTRNSFRMNG"/>
</dbReference>
<evidence type="ECO:0000313" key="4">
    <source>
        <dbReference type="Proteomes" id="UP000005408"/>
    </source>
</evidence>
<evidence type="ECO:0000313" key="3">
    <source>
        <dbReference type="EnsemblMetazoa" id="G11638.1:cds"/>
    </source>
</evidence>
<keyword evidence="2" id="KW-0342">GTP-binding</keyword>
<dbReference type="InterPro" id="IPR027417">
    <property type="entry name" value="P-loop_NTPase"/>
</dbReference>
<dbReference type="PROSITE" id="PS51421">
    <property type="entry name" value="RAS"/>
    <property type="match status" value="1"/>
</dbReference>
<dbReference type="PROSITE" id="PS51420">
    <property type="entry name" value="RHO"/>
    <property type="match status" value="1"/>
</dbReference>
<dbReference type="SMART" id="SM00173">
    <property type="entry name" value="RAS"/>
    <property type="match status" value="1"/>
</dbReference>
<dbReference type="InterPro" id="IPR001806">
    <property type="entry name" value="Small_GTPase"/>
</dbReference>
<keyword evidence="1" id="KW-0547">Nucleotide-binding</keyword>
<dbReference type="SMART" id="SM00174">
    <property type="entry name" value="RHO"/>
    <property type="match status" value="1"/>
</dbReference>
<organism evidence="3 4">
    <name type="scientific">Magallana gigas</name>
    <name type="common">Pacific oyster</name>
    <name type="synonym">Crassostrea gigas</name>
    <dbReference type="NCBI Taxonomy" id="29159"/>
    <lineage>
        <taxon>Eukaryota</taxon>
        <taxon>Metazoa</taxon>
        <taxon>Spiralia</taxon>
        <taxon>Lophotrochozoa</taxon>
        <taxon>Mollusca</taxon>
        <taxon>Bivalvia</taxon>
        <taxon>Autobranchia</taxon>
        <taxon>Pteriomorphia</taxon>
        <taxon>Ostreida</taxon>
        <taxon>Ostreoidea</taxon>
        <taxon>Ostreidae</taxon>
        <taxon>Magallana</taxon>
    </lineage>
</organism>
<dbReference type="Gene3D" id="3.40.50.300">
    <property type="entry name" value="P-loop containing nucleotide triphosphate hydrolases"/>
    <property type="match status" value="1"/>
</dbReference>
<evidence type="ECO:0000256" key="1">
    <source>
        <dbReference type="ARBA" id="ARBA00022741"/>
    </source>
</evidence>
<dbReference type="Proteomes" id="UP000005408">
    <property type="component" value="Unassembled WGS sequence"/>
</dbReference>
<dbReference type="NCBIfam" id="TIGR00231">
    <property type="entry name" value="small_GTP"/>
    <property type="match status" value="1"/>
</dbReference>
<evidence type="ECO:0000256" key="2">
    <source>
        <dbReference type="ARBA" id="ARBA00023134"/>
    </source>
</evidence>
<dbReference type="SUPFAM" id="SSF52540">
    <property type="entry name" value="P-loop containing nucleoside triphosphate hydrolases"/>
    <property type="match status" value="1"/>
</dbReference>
<reference evidence="3" key="1">
    <citation type="submission" date="2022-08" db="UniProtKB">
        <authorList>
            <consortium name="EnsemblMetazoa"/>
        </authorList>
    </citation>
    <scope>IDENTIFICATION</scope>
    <source>
        <strain evidence="3">05x7-T-G4-1.051#20</strain>
    </source>
</reference>
<dbReference type="AlphaFoldDB" id="A0A8W8HY87"/>
<dbReference type="Pfam" id="PF00071">
    <property type="entry name" value="Ras"/>
    <property type="match status" value="1"/>
</dbReference>
<dbReference type="GO" id="GO:0007264">
    <property type="term" value="P:small GTPase-mediated signal transduction"/>
    <property type="evidence" value="ECO:0007669"/>
    <property type="project" value="InterPro"/>
</dbReference>
<proteinExistence type="predicted"/>
<name>A0A8W8HY87_MAGGI</name>
<dbReference type="GO" id="GO:0005525">
    <property type="term" value="F:GTP binding"/>
    <property type="evidence" value="ECO:0007669"/>
    <property type="project" value="UniProtKB-KW"/>
</dbReference>
<dbReference type="CDD" id="cd00157">
    <property type="entry name" value="Rho"/>
    <property type="match status" value="1"/>
</dbReference>
<dbReference type="EnsemblMetazoa" id="G11638.1">
    <property type="protein sequence ID" value="G11638.1:cds"/>
    <property type="gene ID" value="G11638"/>
</dbReference>
<dbReference type="GO" id="GO:0003924">
    <property type="term" value="F:GTPase activity"/>
    <property type="evidence" value="ECO:0007669"/>
    <property type="project" value="InterPro"/>
</dbReference>
<sequence>MRRRIKCSIVGETMVGKTTLLKSYVTCKPPEIYSPTIYDNIKGSVVLGKKKYKVNLVDTAGQHEYSNLCTATYKKSRVIILCYSVIDRQSFDRIKTFWIPELRKNLGKRVPIVLTATHTDLRNDKYIKRCIEVVSSSEGKQLADSFGAKGFYEISRSNISQTNDIFECAVKAVVGEKRTLFTIFKKVFCNTRRNKN</sequence>